<reference evidence="7 8" key="1">
    <citation type="submission" date="2010-03" db="EMBL/GenBank/DDBJ databases">
        <title>The genome sequence of Faecalibacterium prausnitzii L2/6.</title>
        <authorList>
            <consortium name="metaHIT consortium -- http://www.metahit.eu/"/>
            <person name="Pajon A."/>
            <person name="Turner K."/>
            <person name="Parkhill J."/>
            <person name="Duncan S."/>
            <person name="Flint H."/>
        </authorList>
    </citation>
    <scope>NUCLEOTIDE SEQUENCE [LARGE SCALE GENOMIC DNA]</scope>
    <source>
        <strain evidence="8">L2-6</strain>
    </source>
</reference>
<dbReference type="AlphaFoldDB" id="D4JZ12"/>
<feature type="binding site" evidence="4">
    <location>
        <position position="335"/>
    </location>
    <ligand>
        <name>S-adenosyl-L-methionine</name>
        <dbReference type="ChEBI" id="CHEBI:59789"/>
    </ligand>
</feature>
<keyword evidence="8" id="KW-1185">Reference proteome</keyword>
<dbReference type="PROSITE" id="PS01230">
    <property type="entry name" value="TRMA_1"/>
    <property type="match status" value="1"/>
</dbReference>
<feature type="active site" evidence="5">
    <location>
        <position position="413"/>
    </location>
</feature>
<dbReference type="InterPro" id="IPR002792">
    <property type="entry name" value="TRAM_dom"/>
</dbReference>
<dbReference type="Pfam" id="PF05958">
    <property type="entry name" value="tRNA_U5-meth_tr"/>
    <property type="match status" value="1"/>
</dbReference>
<proteinExistence type="inferred from homology"/>
<keyword evidence="3 4" id="KW-0949">S-adenosyl-L-methionine</keyword>
<dbReference type="FunFam" id="2.40.50.1070:FF:000003">
    <property type="entry name" value="23S rRNA (Uracil-5-)-methyltransferase RumA"/>
    <property type="match status" value="1"/>
</dbReference>
<dbReference type="Gene3D" id="2.40.50.140">
    <property type="entry name" value="Nucleic acid-binding proteins"/>
    <property type="match status" value="1"/>
</dbReference>
<evidence type="ECO:0000256" key="5">
    <source>
        <dbReference type="PROSITE-ProRule" id="PRU10015"/>
    </source>
</evidence>
<name>D4JZ12_9FIRM</name>
<feature type="binding site" evidence="4">
    <location>
        <position position="314"/>
    </location>
    <ligand>
        <name>S-adenosyl-L-methionine</name>
        <dbReference type="ChEBI" id="CHEBI:59789"/>
    </ligand>
</feature>
<dbReference type="PATRIC" id="fig|718252.3.peg.3210"/>
<evidence type="ECO:0000259" key="6">
    <source>
        <dbReference type="PROSITE" id="PS50926"/>
    </source>
</evidence>
<evidence type="ECO:0000313" key="7">
    <source>
        <dbReference type="EMBL" id="CBK99261.1"/>
    </source>
</evidence>
<keyword evidence="1 4" id="KW-0489">Methyltransferase</keyword>
<dbReference type="GO" id="GO:0070475">
    <property type="term" value="P:rRNA base methylation"/>
    <property type="evidence" value="ECO:0007669"/>
    <property type="project" value="TreeGrafter"/>
</dbReference>
<dbReference type="GO" id="GO:0070041">
    <property type="term" value="F:rRNA (uridine-C5-)-methyltransferase activity"/>
    <property type="evidence" value="ECO:0007669"/>
    <property type="project" value="TreeGrafter"/>
</dbReference>
<dbReference type="eggNOG" id="COG2265">
    <property type="taxonomic scope" value="Bacteria"/>
</dbReference>
<dbReference type="STRING" id="718252.FP2_18340"/>
<evidence type="ECO:0000256" key="3">
    <source>
        <dbReference type="ARBA" id="ARBA00022691"/>
    </source>
</evidence>
<evidence type="ECO:0000256" key="4">
    <source>
        <dbReference type="PROSITE-ProRule" id="PRU01024"/>
    </source>
</evidence>
<dbReference type="Pfam" id="PF01938">
    <property type="entry name" value="TRAM"/>
    <property type="match status" value="1"/>
</dbReference>
<gene>
    <name evidence="7" type="ORF">FP2_18340</name>
</gene>
<organism evidence="7 8">
    <name type="scientific">Faecalibacterium prausnitzii L2-6</name>
    <dbReference type="NCBI Taxonomy" id="718252"/>
    <lineage>
        <taxon>Bacteria</taxon>
        <taxon>Bacillati</taxon>
        <taxon>Bacillota</taxon>
        <taxon>Clostridia</taxon>
        <taxon>Eubacteriales</taxon>
        <taxon>Oscillospiraceae</taxon>
        <taxon>Faecalibacterium</taxon>
    </lineage>
</organism>
<dbReference type="InterPro" id="IPR029063">
    <property type="entry name" value="SAM-dependent_MTases_sf"/>
</dbReference>
<dbReference type="Gene3D" id="2.40.50.1070">
    <property type="match status" value="1"/>
</dbReference>
<dbReference type="PROSITE" id="PS50926">
    <property type="entry name" value="TRAM"/>
    <property type="match status" value="1"/>
</dbReference>
<dbReference type="FunFam" id="3.40.50.150:FF:000009">
    <property type="entry name" value="23S rRNA (Uracil(1939)-C(5))-methyltransferase RlmD"/>
    <property type="match status" value="1"/>
</dbReference>
<dbReference type="Gene3D" id="3.40.50.150">
    <property type="entry name" value="Vaccinia Virus protein VP39"/>
    <property type="match status" value="1"/>
</dbReference>
<dbReference type="Proteomes" id="UP000008804">
    <property type="component" value="Chromosome"/>
</dbReference>
<dbReference type="HOGENOM" id="CLU_014689_7_0_9"/>
<protein>
    <submittedName>
        <fullName evidence="7">23S rRNA m(5)U-1939 methyltransferase</fullName>
        <ecNumber evidence="7">2.1.1.-</ecNumber>
    </submittedName>
</protein>
<dbReference type="InterPro" id="IPR010280">
    <property type="entry name" value="U5_MeTrfase_fam"/>
</dbReference>
<dbReference type="PANTHER" id="PTHR11061">
    <property type="entry name" value="RNA M5U METHYLTRANSFERASE"/>
    <property type="match status" value="1"/>
</dbReference>
<feature type="domain" description="TRAM" evidence="6">
    <location>
        <begin position="2"/>
        <end position="61"/>
    </location>
</feature>
<feature type="binding site" evidence="4">
    <location>
        <position position="386"/>
    </location>
    <ligand>
        <name>S-adenosyl-L-methionine</name>
        <dbReference type="ChEBI" id="CHEBI:59789"/>
    </ligand>
</feature>
<keyword evidence="2 4" id="KW-0808">Transferase</keyword>
<feature type="active site" description="Nucleophile" evidence="4">
    <location>
        <position position="413"/>
    </location>
</feature>
<dbReference type="InterPro" id="IPR012340">
    <property type="entry name" value="NA-bd_OB-fold"/>
</dbReference>
<comment type="similarity">
    <text evidence="4">Belongs to the class I-like SAM-binding methyltransferase superfamily. RNA M5U methyltransferase family.</text>
</comment>
<dbReference type="SUPFAM" id="SSF53335">
    <property type="entry name" value="S-adenosyl-L-methionine-dependent methyltransferases"/>
    <property type="match status" value="1"/>
</dbReference>
<dbReference type="InterPro" id="IPR030390">
    <property type="entry name" value="MeTrfase_TrmA_AS"/>
</dbReference>
<dbReference type="PROSITE" id="PS51687">
    <property type="entry name" value="SAM_MT_RNA_M5U"/>
    <property type="match status" value="1"/>
</dbReference>
<dbReference type="BioCyc" id="FPRA718252:G1375-1552-MONOMER"/>
<dbReference type="EC" id="2.1.1.-" evidence="7"/>
<feature type="binding site" evidence="4">
    <location>
        <position position="285"/>
    </location>
    <ligand>
        <name>S-adenosyl-L-methionine</name>
        <dbReference type="ChEBI" id="CHEBI:59789"/>
    </ligand>
</feature>
<evidence type="ECO:0000313" key="8">
    <source>
        <dbReference type="Proteomes" id="UP000008804"/>
    </source>
</evidence>
<reference evidence="7 8" key="2">
    <citation type="submission" date="2010-03" db="EMBL/GenBank/DDBJ databases">
        <authorList>
            <person name="Pajon A."/>
        </authorList>
    </citation>
    <scope>NUCLEOTIDE SEQUENCE [LARGE SCALE GENOMIC DNA]</scope>
    <source>
        <strain evidence="8">L2-6</strain>
    </source>
</reference>
<dbReference type="PANTHER" id="PTHR11061:SF30">
    <property type="entry name" value="TRNA (URACIL(54)-C(5))-METHYLTRANSFERASE"/>
    <property type="match status" value="1"/>
</dbReference>
<evidence type="ECO:0000256" key="2">
    <source>
        <dbReference type="ARBA" id="ARBA00022679"/>
    </source>
</evidence>
<dbReference type="RefSeq" id="WP_015564905.1">
    <property type="nucleotide sequence ID" value="NC_021042.1"/>
</dbReference>
<dbReference type="NCBIfam" id="TIGR00479">
    <property type="entry name" value="rumA"/>
    <property type="match status" value="1"/>
</dbReference>
<dbReference type="KEGG" id="fpr:FP2_18340"/>
<dbReference type="EMBL" id="FP929045">
    <property type="protein sequence ID" value="CBK99261.1"/>
    <property type="molecule type" value="Genomic_DNA"/>
</dbReference>
<accession>D4JZ12</accession>
<dbReference type="SUPFAM" id="SSF50249">
    <property type="entry name" value="Nucleic acid-binding proteins"/>
    <property type="match status" value="1"/>
</dbReference>
<dbReference type="CDD" id="cd02440">
    <property type="entry name" value="AdoMet_MTases"/>
    <property type="match status" value="1"/>
</dbReference>
<evidence type="ECO:0000256" key="1">
    <source>
        <dbReference type="ARBA" id="ARBA00022603"/>
    </source>
</evidence>
<sequence length="548" mass="59793">MPLQKNQLLTLRIERLSSDGSGVAHSPEGEAVFVPGTAPGDEAQVRIVKDCGRYAFGILDKLLTPSPDRIPVDCAVAGPCGGCSLRHMDYAAELRSKQESVADAFRRIGGLDVPVLDALPSPEVDRYRNKVQFPVGRDKNGAPCIGFYAGRTHRIVPCPDCRLQPGVLNDIGNALCSFFAAHGIQPYDEESGKGLVRHIFLRRGTHSGQIMVCLVCTRPKFPHSEELVTALREQFSDIASVLINVNAKKTNVILGEETVSLYGPGYIEDTLCGVPVRLGPLSFYQVNTLAAERLYGIAAEYAQLEPSDVLLDLYCGMGTIGLSMADRCRELIGVEIVPEAIDSAKANAARMGDAVAAKSRFFCADAGQAAARLAAEGLRPDVIMLDPPRKGCDETTLSAVAQMSPRRVVYVSCNSSTAARDAAWLEEHGYHAEKVQPVDLFPRTRHVETVVLLSKLNTKQHIEVELNLDELDLTSAESKATYDEIKAYVLEKHGLKVSSLYISQVKRKYGLDVGQNYNLSKKEDAKVPQCPPEKEAAIMDALKHFQMI</sequence>